<keyword evidence="2" id="KW-0067">ATP-binding</keyword>
<name>A0ABP9EDF5_9PSEU</name>
<dbReference type="InterPro" id="IPR041664">
    <property type="entry name" value="AAA_16"/>
</dbReference>
<dbReference type="Pfam" id="PF13191">
    <property type="entry name" value="AAA_16"/>
    <property type="match status" value="1"/>
</dbReference>
<keyword evidence="1" id="KW-0547">Nucleotide-binding</keyword>
<sequence>MLRVSLLGEQVIVDERTGELRCGSSRTVALVAYLVAHAGAPQSRQRIAGLFWPDSSGPQALTNVRRELHQLRQILGDEMSLVVTSRDLTWRDTPGCRVDVREFALHRAAALASDVDATIVANAAKALDRYRGEFLPGRQDEWVLAVREELERQCGELCDLLSSTRARTGDLAGAIEVARRRVQLRPLEEVGYRALMEWQAELGDRAGAVSTFHRCASVLERELGVDPDPSTRRAVQRLLARDHGDVEPAVTRAGLSGSELIGRAHELGVLESLWREAAAGPRLVLVCGDAGVGKTRLVAELAELARARGGVVASTRCFGAAGRLALAPVADWLRHPAVEAATTRLEPVWRTEVERLVPPFAAGGAADGGAQPLIDAWQRHRFFEGLARALIEVGRRTLLVLDNVQWCDQETLAFLTFVLGLDPEAPLMVVGTLRADDSGPAAVEWAARMGATGLLTEMTLEPLHAAATAQLAETISGRSMSEEEATLLYAATAGYPLSVVEAVRAMIDRHGTSAPDRALGAVLRRRLAQATSTAREVAGVAAVVGTQVTLDLLTEAADLEAVDVVHGVDELWRRRILRVRHDGYEFSHDLLRDTAYEMVSPARRWLLHRRVAQGLELLHAADTDAVSVQLAEQYARAGRPERAVVYYGRAAEIAVKRSAHVEAVRLQTAALDAVSSMPEGRARDGYELAVLEAIGAPLNAEHGYASPELQRVVERSLALAESLGRRDSAQRALVALWTSRQVQGRIADGHRVANRALAMVDPDAERSGPAHFAVAGAAFSCGIPAAAARHFELAATLSGDRHVLSVGARPDVYGRAWAAHAYWLLGQDDAALASCRAAVARAREIDHPYTLAASLAYAGITHQLRGDVPAMTAAVAEARDLCDRYGFAYYREWVLILDGWSRGDASGAAITERGIDNLRAEGSLSRMPYWLSLLADLLTGLDRHDAARETLDEAIADGLARDDVWWMPEVMRMRSAHDQREAAVDRLRSAARMASAHGSVALLQRCTDDLARRGVRPVTD</sequence>
<dbReference type="Gene3D" id="1.25.40.10">
    <property type="entry name" value="Tetratricopeptide repeat domain"/>
    <property type="match status" value="2"/>
</dbReference>
<reference evidence="5" key="1">
    <citation type="journal article" date="2019" name="Int. J. Syst. Evol. Microbiol.">
        <title>The Global Catalogue of Microorganisms (GCM) 10K type strain sequencing project: providing services to taxonomists for standard genome sequencing and annotation.</title>
        <authorList>
            <consortium name="The Broad Institute Genomics Platform"/>
            <consortium name="The Broad Institute Genome Sequencing Center for Infectious Disease"/>
            <person name="Wu L."/>
            <person name="Ma J."/>
        </authorList>
    </citation>
    <scope>NUCLEOTIDE SEQUENCE [LARGE SCALE GENOMIC DNA]</scope>
    <source>
        <strain evidence="5">JCM 17983</strain>
    </source>
</reference>
<protein>
    <submittedName>
        <fullName evidence="4">AAA family ATPase</fullName>
    </submittedName>
</protein>
<dbReference type="Gene3D" id="3.40.50.300">
    <property type="entry name" value="P-loop containing nucleotide triphosphate hydrolases"/>
    <property type="match status" value="1"/>
</dbReference>
<evidence type="ECO:0000313" key="4">
    <source>
        <dbReference type="EMBL" id="GAA4875534.1"/>
    </source>
</evidence>
<comment type="caution">
    <text evidence="4">The sequence shown here is derived from an EMBL/GenBank/DDBJ whole genome shotgun (WGS) entry which is preliminary data.</text>
</comment>
<dbReference type="PANTHER" id="PTHR16305">
    <property type="entry name" value="TESTICULAR SOLUBLE ADENYLYL CYCLASE"/>
    <property type="match status" value="1"/>
</dbReference>
<evidence type="ECO:0000259" key="3">
    <source>
        <dbReference type="SMART" id="SM01043"/>
    </source>
</evidence>
<evidence type="ECO:0000313" key="5">
    <source>
        <dbReference type="Proteomes" id="UP001500457"/>
    </source>
</evidence>
<dbReference type="SUPFAM" id="SSF52540">
    <property type="entry name" value="P-loop containing nucleoside triphosphate hydrolases"/>
    <property type="match status" value="1"/>
</dbReference>
<dbReference type="Proteomes" id="UP001500457">
    <property type="component" value="Unassembled WGS sequence"/>
</dbReference>
<dbReference type="Pfam" id="PF03704">
    <property type="entry name" value="BTAD"/>
    <property type="match status" value="1"/>
</dbReference>
<dbReference type="SUPFAM" id="SSF46894">
    <property type="entry name" value="C-terminal effector domain of the bipartite response regulators"/>
    <property type="match status" value="1"/>
</dbReference>
<dbReference type="InterPro" id="IPR016032">
    <property type="entry name" value="Sig_transdc_resp-reg_C-effctor"/>
</dbReference>
<dbReference type="InterPro" id="IPR036388">
    <property type="entry name" value="WH-like_DNA-bd_sf"/>
</dbReference>
<dbReference type="SMART" id="SM01043">
    <property type="entry name" value="BTAD"/>
    <property type="match status" value="1"/>
</dbReference>
<dbReference type="PANTHER" id="PTHR16305:SF28">
    <property type="entry name" value="GUANYLATE CYCLASE DOMAIN-CONTAINING PROTEIN"/>
    <property type="match status" value="1"/>
</dbReference>
<evidence type="ECO:0000256" key="1">
    <source>
        <dbReference type="ARBA" id="ARBA00022741"/>
    </source>
</evidence>
<proteinExistence type="predicted"/>
<dbReference type="SUPFAM" id="SSF48452">
    <property type="entry name" value="TPR-like"/>
    <property type="match status" value="2"/>
</dbReference>
<keyword evidence="5" id="KW-1185">Reference proteome</keyword>
<accession>A0ABP9EDF5</accession>
<evidence type="ECO:0000256" key="2">
    <source>
        <dbReference type="ARBA" id="ARBA00022840"/>
    </source>
</evidence>
<dbReference type="InterPro" id="IPR011990">
    <property type="entry name" value="TPR-like_helical_dom_sf"/>
</dbReference>
<feature type="domain" description="Bacterial transcriptional activator" evidence="3">
    <location>
        <begin position="98"/>
        <end position="239"/>
    </location>
</feature>
<dbReference type="InterPro" id="IPR005158">
    <property type="entry name" value="BTAD"/>
</dbReference>
<dbReference type="EMBL" id="BAABHQ010000006">
    <property type="protein sequence ID" value="GAA4875534.1"/>
    <property type="molecule type" value="Genomic_DNA"/>
</dbReference>
<organism evidence="4 5">
    <name type="scientific">Actinomycetospora straminea</name>
    <dbReference type="NCBI Taxonomy" id="663607"/>
    <lineage>
        <taxon>Bacteria</taxon>
        <taxon>Bacillati</taxon>
        <taxon>Actinomycetota</taxon>
        <taxon>Actinomycetes</taxon>
        <taxon>Pseudonocardiales</taxon>
        <taxon>Pseudonocardiaceae</taxon>
        <taxon>Actinomycetospora</taxon>
    </lineage>
</organism>
<dbReference type="Gene3D" id="1.10.10.10">
    <property type="entry name" value="Winged helix-like DNA-binding domain superfamily/Winged helix DNA-binding domain"/>
    <property type="match status" value="1"/>
</dbReference>
<dbReference type="RefSeq" id="WP_274232913.1">
    <property type="nucleotide sequence ID" value="NZ_BAABHQ010000006.1"/>
</dbReference>
<gene>
    <name evidence="4" type="ORF">GCM10023203_27140</name>
</gene>
<dbReference type="InterPro" id="IPR027417">
    <property type="entry name" value="P-loop_NTPase"/>
</dbReference>